<evidence type="ECO:0000313" key="2">
    <source>
        <dbReference type="Proteomes" id="UP001500831"/>
    </source>
</evidence>
<keyword evidence="2" id="KW-1185">Reference proteome</keyword>
<evidence type="ECO:0000313" key="1">
    <source>
        <dbReference type="EMBL" id="GAA2892295.1"/>
    </source>
</evidence>
<dbReference type="EMBL" id="BAAAVI010000049">
    <property type="protein sequence ID" value="GAA2892295.1"/>
    <property type="molecule type" value="Genomic_DNA"/>
</dbReference>
<evidence type="ECO:0008006" key="3">
    <source>
        <dbReference type="Google" id="ProtNLM"/>
    </source>
</evidence>
<protein>
    <recommendedName>
        <fullName evidence="3">Transposase IS701-like DDE domain-containing protein</fullName>
    </recommendedName>
</protein>
<accession>A0ABN3W4F9</accession>
<reference evidence="1 2" key="1">
    <citation type="journal article" date="2019" name="Int. J. Syst. Evol. Microbiol.">
        <title>The Global Catalogue of Microorganisms (GCM) 10K type strain sequencing project: providing services to taxonomists for standard genome sequencing and annotation.</title>
        <authorList>
            <consortium name="The Broad Institute Genomics Platform"/>
            <consortium name="The Broad Institute Genome Sequencing Center for Infectious Disease"/>
            <person name="Wu L."/>
            <person name="Ma J."/>
        </authorList>
    </citation>
    <scope>NUCLEOTIDE SEQUENCE [LARGE SCALE GENOMIC DNA]</scope>
    <source>
        <strain evidence="1 2">JCM 6242</strain>
    </source>
</reference>
<dbReference type="RefSeq" id="WP_344977996.1">
    <property type="nucleotide sequence ID" value="NZ_BAAAVI010000049.1"/>
</dbReference>
<comment type="caution">
    <text evidence="1">The sequence shown here is derived from an EMBL/GenBank/DDBJ whole genome shotgun (WGS) entry which is preliminary data.</text>
</comment>
<sequence length="50" mass="5440">MLRAITATKTEAIGPEAWVIVSADAGYGQSAAFRHALRIRDLEYIPPVRG</sequence>
<proteinExistence type="predicted"/>
<gene>
    <name evidence="1" type="ORF">GCM10010517_56800</name>
</gene>
<organism evidence="1 2">
    <name type="scientific">Streptosporangium fragile</name>
    <dbReference type="NCBI Taxonomy" id="46186"/>
    <lineage>
        <taxon>Bacteria</taxon>
        <taxon>Bacillati</taxon>
        <taxon>Actinomycetota</taxon>
        <taxon>Actinomycetes</taxon>
        <taxon>Streptosporangiales</taxon>
        <taxon>Streptosporangiaceae</taxon>
        <taxon>Streptosporangium</taxon>
    </lineage>
</organism>
<name>A0ABN3W4F9_9ACTN</name>
<dbReference type="Proteomes" id="UP001500831">
    <property type="component" value="Unassembled WGS sequence"/>
</dbReference>